<comment type="caution">
    <text evidence="2">The sequence shown here is derived from an EMBL/GenBank/DDBJ whole genome shotgun (WGS) entry which is preliminary data.</text>
</comment>
<dbReference type="InterPro" id="IPR010982">
    <property type="entry name" value="Lambda_DNA-bd_dom_sf"/>
</dbReference>
<evidence type="ECO:0000313" key="3">
    <source>
        <dbReference type="Proteomes" id="UP000295511"/>
    </source>
</evidence>
<evidence type="ECO:0000313" key="2">
    <source>
        <dbReference type="EMBL" id="TDF88128.1"/>
    </source>
</evidence>
<dbReference type="InterPro" id="IPR001387">
    <property type="entry name" value="Cro/C1-type_HTH"/>
</dbReference>
<proteinExistence type="predicted"/>
<sequence>MSVPASKQPESGPMARAFAAELRAALARRRTSAKQLALAVGLTPAYVNKRLRDEAPFTLNDVEAIIKEMGSDWGTVSQAAIEALRAPTEGEGYED</sequence>
<accession>A0A4R5K610</accession>
<name>A0A4R5K610_9MICC</name>
<keyword evidence="3" id="KW-1185">Reference proteome</keyword>
<protein>
    <recommendedName>
        <fullName evidence="1">HTH cro/C1-type domain-containing protein</fullName>
    </recommendedName>
</protein>
<dbReference type="EMBL" id="SMRU01000047">
    <property type="protein sequence ID" value="TDF88128.1"/>
    <property type="molecule type" value="Genomic_DNA"/>
</dbReference>
<dbReference type="GO" id="GO:0003677">
    <property type="term" value="F:DNA binding"/>
    <property type="evidence" value="ECO:0007669"/>
    <property type="project" value="InterPro"/>
</dbReference>
<dbReference type="SUPFAM" id="SSF47413">
    <property type="entry name" value="lambda repressor-like DNA-binding domains"/>
    <property type="match status" value="1"/>
</dbReference>
<reference evidence="2 3" key="1">
    <citation type="submission" date="2019-03" db="EMBL/GenBank/DDBJ databases">
        <title>Whole genome sequence of Arthrobacter sp JH1-1.</title>
        <authorList>
            <person name="Trinh H.N."/>
        </authorList>
    </citation>
    <scope>NUCLEOTIDE SEQUENCE [LARGE SCALE GENOMIC DNA]</scope>
    <source>
        <strain evidence="2 3">JH1-1</strain>
    </source>
</reference>
<evidence type="ECO:0000259" key="1">
    <source>
        <dbReference type="Pfam" id="PF01381"/>
    </source>
</evidence>
<feature type="domain" description="HTH cro/C1-type" evidence="1">
    <location>
        <begin position="22"/>
        <end position="71"/>
    </location>
</feature>
<organism evidence="2 3">
    <name type="scientific">Arthrobacter terricola</name>
    <dbReference type="NCBI Taxonomy" id="2547396"/>
    <lineage>
        <taxon>Bacteria</taxon>
        <taxon>Bacillati</taxon>
        <taxon>Actinomycetota</taxon>
        <taxon>Actinomycetes</taxon>
        <taxon>Micrococcales</taxon>
        <taxon>Micrococcaceae</taxon>
        <taxon>Arthrobacter</taxon>
    </lineage>
</organism>
<dbReference type="Proteomes" id="UP000295511">
    <property type="component" value="Unassembled WGS sequence"/>
</dbReference>
<gene>
    <name evidence="2" type="ORF">E1809_24215</name>
</gene>
<dbReference type="AlphaFoldDB" id="A0A4R5K610"/>
<dbReference type="Pfam" id="PF01381">
    <property type="entry name" value="HTH_3"/>
    <property type="match status" value="1"/>
</dbReference>